<dbReference type="PANTHER" id="PTHR43403:SF1">
    <property type="entry name" value="NAD-SPECIFIC GLUTAMATE DEHYDROGENASE"/>
    <property type="match status" value="1"/>
</dbReference>
<dbReference type="Pfam" id="PF05088">
    <property type="entry name" value="Bac_GDH_CD"/>
    <property type="match status" value="1"/>
</dbReference>
<reference evidence="6 7" key="1">
    <citation type="submission" date="2019-11" db="EMBL/GenBank/DDBJ databases">
        <title>Draft genome of Amycolatopsis RM579.</title>
        <authorList>
            <person name="Duangmal K."/>
            <person name="Mingma R."/>
        </authorList>
    </citation>
    <scope>NUCLEOTIDE SEQUENCE [LARGE SCALE GENOMIC DNA]</scope>
    <source>
        <strain evidence="6 7">RM579</strain>
    </source>
</reference>
<evidence type="ECO:0000259" key="1">
    <source>
        <dbReference type="Pfam" id="PF05088"/>
    </source>
</evidence>
<dbReference type="InterPro" id="IPR024727">
    <property type="entry name" value="NAD_Glu_DH_N_ACT1"/>
</dbReference>
<dbReference type="Pfam" id="PF21073">
    <property type="entry name" value="GDH_HM1"/>
    <property type="match status" value="1"/>
</dbReference>
<feature type="domain" description="NAD-specific glutamate dehydrogenase C-terminal" evidence="2">
    <location>
        <begin position="1170"/>
        <end position="1410"/>
    </location>
</feature>
<dbReference type="SUPFAM" id="SSF51735">
    <property type="entry name" value="NAD(P)-binding Rossmann-fold domains"/>
    <property type="match status" value="1"/>
</dbReference>
<evidence type="ECO:0000313" key="6">
    <source>
        <dbReference type="EMBL" id="MTD53407.1"/>
    </source>
</evidence>
<dbReference type="RefSeq" id="WP_154755642.1">
    <property type="nucleotide sequence ID" value="NZ_WMBA01000005.1"/>
</dbReference>
<dbReference type="GO" id="GO:0004069">
    <property type="term" value="F:L-aspartate:2-oxoglutarate aminotransferase activity"/>
    <property type="evidence" value="ECO:0007669"/>
    <property type="project" value="InterPro"/>
</dbReference>
<dbReference type="Pfam" id="PF21076">
    <property type="entry name" value="GDH_ACT2"/>
    <property type="match status" value="1"/>
</dbReference>
<feature type="domain" description="NAD-glutamate dehydrogenase ACT3" evidence="5">
    <location>
        <begin position="503"/>
        <end position="565"/>
    </location>
</feature>
<dbReference type="Proteomes" id="UP000440096">
    <property type="component" value="Unassembled WGS sequence"/>
</dbReference>
<dbReference type="InterPro" id="IPR036291">
    <property type="entry name" value="NAD(P)-bd_dom_sf"/>
</dbReference>
<gene>
    <name evidence="6" type="ORF">GKO32_05360</name>
</gene>
<feature type="domain" description="NAD-glutamate dehydrogenase catalytic" evidence="1">
    <location>
        <begin position="669"/>
        <end position="1113"/>
    </location>
</feature>
<evidence type="ECO:0000259" key="4">
    <source>
        <dbReference type="Pfam" id="PF21076"/>
    </source>
</evidence>
<dbReference type="GO" id="GO:0006538">
    <property type="term" value="P:L-glutamate catabolic process"/>
    <property type="evidence" value="ECO:0007669"/>
    <property type="project" value="InterPro"/>
</dbReference>
<dbReference type="InterPro" id="IPR049062">
    <property type="entry name" value="NAD_Glu_DH_ACT2"/>
</dbReference>
<evidence type="ECO:0000313" key="7">
    <source>
        <dbReference type="Proteomes" id="UP000440096"/>
    </source>
</evidence>
<sequence>MTLTADQSTLAGQVRRLYFGTAGDDTQLTELARAHHSLARARQTGESVLGVFHRTARIDGRATATTVVQIVTEDLPGLLDSVVGELTRGGHRIRQVVSPVAVVWRDADHLLRSVFPELDPENPPPGAVVESWISVEIDRIGNADRARELQQRLTSVIDDVRAVAASGEEMREIARAVAAAVTDAGTGALLRWLADGHFTFLGYRFDDPLRTGDGLGLLRDGSSLVAGIPIPASGPGMILAPASGPSTVYCPGEPCYLGIRTQRGGRITGEHRFVGTFTASARHEDIRTIPVVSDRVEHVLTRTGVSGKSRTGQRMLEILEDLPRTELFAADEVFLHHIATGAPAPAELHQPRVFIRRDPHGRFFSCLVFLAAQRYTTAGRLAMRDVLRSELGGASVTEHVRTAGPATTMIHFVVHTDPRPRPEPDVARIGERLAATVCGWDERLVDAVLAGRHGESGTTEDARRYVKGFPEAYKEKFDAETGLDDLLRLRSLPADAGLDTCVYLPPGARQARFKLYLSGRRETLSEILSIVEGLGTGVLDEHSYEITVDSIPYWIFDFGLTVDRPEVWRDPAIRDRFEEAFTAVWRGDAESDRLNALVVRAGLDWRQAALLRAYTRYQHQTGNVHNEQSLSDALLAWPRIAAGLVRLFEQRFDPDFRGEDRENGTRELTRLIDDIPDPGEHWLLRGCLDLIHATVRTNYYCFVGTRNGGGRGQVLSLKLAGPAIPAPAEIFVYSPRLEGVHLRFGRVARGGLRWSDRRADYRTEILDLARAQAVRNSAIVPAGAHGGFVLTRPPADRDARRTEAEACYRMFVAGLLDLTDNIRDGQIVSPPRVLRYDGDDPYLVVTAGQGTFSAAANDIAHAYGFWLGDAFAPAERSNTAVVWESAGRHFHELGLDPEREHVTVAAIGDLSGAGMPHHVRLIAAFDDRHIFLDPAPDPAASAAERERLSGASLADYDPAKLSPGGGVWPRTEKAIPVNPIMRAALDLGSTVEWLSADEMVRAILLAPVDVQWHGGSGTYVKAATETHAATRVRDAVDAAELRAKIVAGNLGLTRRGRIEFARAGGHVVDDVAAIANSDREVNVKILLADLVAKGRLGTAERDELLAAVTGEPAKPGRRHRTLGVSRAHAARHVSVHARLVADLEYRHGLDRATETLPGEREFAALVREHQGLSSPELATVVAHTKNALKAELLASDLLTDPALLRHAAGYFPPTVRKRFPAAIEQHPLRREIAATVLVNEVVDHGGLTYVFRLTEDLAVDSADAVRAFAVVSGSYDLRSTWEWIEAAGEQLPLAVTDQLVLDTRTLLDRAARWLLSRRTAPLDVTAEIGRFRPVVRALRPKLGRLACGVARQAADERARQLIADHVPLLLATQLASLPSAYSLLDIAEIAELTGHSPQQTAEVYFAPSEHEDSRLRAVTIEALRGGAGQKIAG</sequence>
<proteinExistence type="predicted"/>
<dbReference type="PANTHER" id="PTHR43403">
    <property type="entry name" value="NAD-SPECIFIC GLUTAMATE DEHYDROGENASE"/>
    <property type="match status" value="1"/>
</dbReference>
<evidence type="ECO:0000259" key="5">
    <source>
        <dbReference type="Pfam" id="PF21077"/>
    </source>
</evidence>
<dbReference type="SUPFAM" id="SSF53223">
    <property type="entry name" value="Aminoacid dehydrogenase-like, N-terminal domain"/>
    <property type="match status" value="1"/>
</dbReference>
<dbReference type="InterPro" id="IPR028971">
    <property type="entry name" value="NAD-GDH_cat"/>
</dbReference>
<comment type="caution">
    <text evidence="6">The sequence shown here is derived from an EMBL/GenBank/DDBJ whole genome shotgun (WGS) entry which is preliminary data.</text>
</comment>
<feature type="domain" description="NAD-glutamate dehydrogenase N-terminal ACT1" evidence="3">
    <location>
        <begin position="24"/>
        <end position="153"/>
    </location>
</feature>
<dbReference type="Pfam" id="PF21075">
    <property type="entry name" value="GDH_ACT1"/>
    <property type="match status" value="1"/>
</dbReference>
<dbReference type="InterPro" id="IPR007780">
    <property type="entry name" value="NAD_Glu_DH_bac"/>
</dbReference>
<accession>A0A6N7YKJ2</accession>
<dbReference type="InterPro" id="IPR049064">
    <property type="entry name" value="NAD_Glu_DH_ACT3"/>
</dbReference>
<feature type="domain" description="NAD-glutamate dehydrogenase ACT2" evidence="4">
    <location>
        <begin position="352"/>
        <end position="441"/>
    </location>
</feature>
<dbReference type="EMBL" id="WMBA01000005">
    <property type="protein sequence ID" value="MTD53407.1"/>
    <property type="molecule type" value="Genomic_DNA"/>
</dbReference>
<organism evidence="6 7">
    <name type="scientific">Amycolatopsis pithecellobii</name>
    <dbReference type="NCBI Taxonomy" id="664692"/>
    <lineage>
        <taxon>Bacteria</taxon>
        <taxon>Bacillati</taxon>
        <taxon>Actinomycetota</taxon>
        <taxon>Actinomycetes</taxon>
        <taxon>Pseudonocardiales</taxon>
        <taxon>Pseudonocardiaceae</taxon>
        <taxon>Amycolatopsis</taxon>
    </lineage>
</organism>
<dbReference type="OrthoDB" id="9758052at2"/>
<evidence type="ECO:0000259" key="2">
    <source>
        <dbReference type="Pfam" id="PF21074"/>
    </source>
</evidence>
<dbReference type="Pfam" id="PF21077">
    <property type="entry name" value="GDH_ACT3"/>
    <property type="match status" value="1"/>
</dbReference>
<dbReference type="InterPro" id="IPR049059">
    <property type="entry name" value="NAD_Glu_DH_HM1"/>
</dbReference>
<dbReference type="InterPro" id="IPR048381">
    <property type="entry name" value="GDH_C"/>
</dbReference>
<dbReference type="Pfam" id="PF21074">
    <property type="entry name" value="GDH_C"/>
    <property type="match status" value="1"/>
</dbReference>
<dbReference type="InterPro" id="IPR049056">
    <property type="entry name" value="NAD_Glu_DH_HM3"/>
</dbReference>
<dbReference type="Pfam" id="PF21078">
    <property type="entry name" value="GDH_HM3"/>
    <property type="match status" value="1"/>
</dbReference>
<dbReference type="Pfam" id="PF21079">
    <property type="entry name" value="GDH_HM2"/>
    <property type="match status" value="1"/>
</dbReference>
<dbReference type="GO" id="GO:0004352">
    <property type="term" value="F:glutamate dehydrogenase (NAD+) activity"/>
    <property type="evidence" value="ECO:0007669"/>
    <property type="project" value="InterPro"/>
</dbReference>
<keyword evidence="7" id="KW-1185">Reference proteome</keyword>
<name>A0A6N7YKJ2_9PSEU</name>
<dbReference type="InterPro" id="IPR049058">
    <property type="entry name" value="NAD_Glu_DH_HM2"/>
</dbReference>
<dbReference type="InterPro" id="IPR046346">
    <property type="entry name" value="Aminoacid_DH-like_N_sf"/>
</dbReference>
<evidence type="ECO:0000259" key="3">
    <source>
        <dbReference type="Pfam" id="PF21075"/>
    </source>
</evidence>
<protein>
    <submittedName>
        <fullName evidence="6">NAD-glutamate dehydrogenase</fullName>
    </submittedName>
</protein>